<evidence type="ECO:0000256" key="10">
    <source>
        <dbReference type="ARBA" id="ARBA00023014"/>
    </source>
</evidence>
<dbReference type="PROSITE" id="PS00070">
    <property type="entry name" value="ALDEHYDE_DEHYDR_CYS"/>
    <property type="match status" value="1"/>
</dbReference>
<dbReference type="CDD" id="cd07085">
    <property type="entry name" value="ALDH_F6_MMSDH"/>
    <property type="match status" value="1"/>
</dbReference>
<keyword evidence="5" id="KW-0639">Primosome</keyword>
<dbReference type="EMBL" id="REGN01000477">
    <property type="protein sequence ID" value="RNA41653.1"/>
    <property type="molecule type" value="Genomic_DNA"/>
</dbReference>
<dbReference type="GO" id="GO:0046872">
    <property type="term" value="F:metal ion binding"/>
    <property type="evidence" value="ECO:0007669"/>
    <property type="project" value="UniProtKB-KW"/>
</dbReference>
<evidence type="ECO:0000259" key="16">
    <source>
        <dbReference type="Pfam" id="PF04104"/>
    </source>
</evidence>
<name>A0A3M7T0R2_BRAPC</name>
<dbReference type="Gene3D" id="1.20.930.80">
    <property type="match status" value="1"/>
</dbReference>
<evidence type="ECO:0000256" key="2">
    <source>
        <dbReference type="ARBA" id="ARBA00009986"/>
    </source>
</evidence>
<evidence type="ECO:0000256" key="6">
    <source>
        <dbReference type="ARBA" id="ARBA00022705"/>
    </source>
</evidence>
<dbReference type="GO" id="GO:0051539">
    <property type="term" value="F:4 iron, 4 sulfur cluster binding"/>
    <property type="evidence" value="ECO:0007669"/>
    <property type="project" value="UniProtKB-KW"/>
</dbReference>
<proteinExistence type="inferred from homology"/>
<dbReference type="GO" id="GO:0006269">
    <property type="term" value="P:DNA replication, synthesis of primer"/>
    <property type="evidence" value="ECO:0007669"/>
    <property type="project" value="UniProtKB-KW"/>
</dbReference>
<dbReference type="Pfam" id="PF04104">
    <property type="entry name" value="DNA_primase_lrg"/>
    <property type="match status" value="1"/>
</dbReference>
<dbReference type="Pfam" id="PF26466">
    <property type="entry name" value="DNA_primase_lrg_N"/>
    <property type="match status" value="1"/>
</dbReference>
<feature type="domain" description="DNA primase large subunit C-terminal" evidence="16">
    <location>
        <begin position="807"/>
        <end position="976"/>
    </location>
</feature>
<feature type="domain" description="Aldehyde dehydrogenase" evidence="15">
    <location>
        <begin position="38"/>
        <end position="500"/>
    </location>
</feature>
<evidence type="ECO:0000256" key="7">
    <source>
        <dbReference type="ARBA" id="ARBA00022723"/>
    </source>
</evidence>
<dbReference type="InterPro" id="IPR016162">
    <property type="entry name" value="Ald_DH_N"/>
</dbReference>
<dbReference type="PANTHER" id="PTHR43866:SF3">
    <property type="entry name" value="METHYLMALONATE-SEMIALDEHYDE DEHYDROGENASE [ACYLATING], MITOCHONDRIAL"/>
    <property type="match status" value="1"/>
</dbReference>
<dbReference type="Gene3D" id="3.40.309.10">
    <property type="entry name" value="Aldehyde Dehydrogenase, Chain A, domain 2"/>
    <property type="match status" value="1"/>
</dbReference>
<comment type="caution">
    <text evidence="17">The sequence shown here is derived from an EMBL/GenBank/DDBJ whole genome shotgun (WGS) entry which is preliminary data.</text>
</comment>
<dbReference type="EC" id="1.2.1.27" evidence="3"/>
<keyword evidence="18" id="KW-1185">Reference proteome</keyword>
<dbReference type="GO" id="GO:0005739">
    <property type="term" value="C:mitochondrion"/>
    <property type="evidence" value="ECO:0007669"/>
    <property type="project" value="TreeGrafter"/>
</dbReference>
<dbReference type="OrthoDB" id="310895at2759"/>
<evidence type="ECO:0000259" key="15">
    <source>
        <dbReference type="Pfam" id="PF00171"/>
    </source>
</evidence>
<dbReference type="SUPFAM" id="SSF53720">
    <property type="entry name" value="ALDH-like"/>
    <property type="match status" value="1"/>
</dbReference>
<keyword evidence="4" id="KW-0004">4Fe-4S</keyword>
<dbReference type="PANTHER" id="PTHR43866">
    <property type="entry name" value="MALONATE-SEMIALDEHYDE DEHYDROGENASE"/>
    <property type="match status" value="1"/>
</dbReference>
<dbReference type="Proteomes" id="UP000276133">
    <property type="component" value="Unassembled WGS sequence"/>
</dbReference>
<dbReference type="InterPro" id="IPR058560">
    <property type="entry name" value="DNA_primase_C"/>
</dbReference>
<evidence type="ECO:0000256" key="11">
    <source>
        <dbReference type="ARBA" id="ARBA00023027"/>
    </source>
</evidence>
<protein>
    <recommendedName>
        <fullName evidence="3">methylmalonate-semialdehyde dehydrogenase (CoA acylating)</fullName>
        <ecNumber evidence="3">1.2.1.27</ecNumber>
    </recommendedName>
</protein>
<feature type="compositionally biased region" description="Basic and acidic residues" evidence="14">
    <location>
        <begin position="1000"/>
        <end position="1011"/>
    </location>
</feature>
<comment type="cofactor">
    <cofactor evidence="1">
        <name>[4Fe-4S] cluster</name>
        <dbReference type="ChEBI" id="CHEBI:49883"/>
    </cofactor>
</comment>
<dbReference type="GO" id="GO:0016779">
    <property type="term" value="F:nucleotidyltransferase activity"/>
    <property type="evidence" value="ECO:0007669"/>
    <property type="project" value="UniProtKB-KW"/>
</dbReference>
<dbReference type="GO" id="GO:0006210">
    <property type="term" value="P:thymine catabolic process"/>
    <property type="evidence" value="ECO:0007669"/>
    <property type="project" value="TreeGrafter"/>
</dbReference>
<dbReference type="InterPro" id="IPR016558">
    <property type="entry name" value="DNA_primase_lsu_euk"/>
</dbReference>
<keyword evidence="7" id="KW-0479">Metal-binding</keyword>
<keyword evidence="11" id="KW-0520">NAD</keyword>
<dbReference type="InterPro" id="IPR016163">
    <property type="entry name" value="Ald_DH_C"/>
</dbReference>
<keyword evidence="6" id="KW-0235">DNA replication</keyword>
<evidence type="ECO:0000256" key="3">
    <source>
        <dbReference type="ARBA" id="ARBA00013048"/>
    </source>
</evidence>
<keyword evidence="8 17" id="KW-0560">Oxidoreductase</keyword>
<sequence>MMLRFSNLSLINKSTRATLRLYSTAPTVKLWIDNKPVESKTKEYIDLYNPATNELIGLVPKTTQEEMNMAVESCQKAFKTWSKTTPLLRQQVMLKLQQLIKENMKDLAASVTREQGKTLPDAEGDVLRGLQVVEHACSVTFMQMGQTLPNIAKDIDCTSYRIPLGVTAGICPFNFPAMIPLWMFPLATVAGNTMILKPSEKDPGAALLLAELARQAGLPDGVLNIIHGQHQSVDFICDHPAIRAISFVGSDQAGTYIYRRGTQNGKRVQSNMGAKNHGVVMPDANKENALNQLVGAAFGAAGQRCMALTTAIFVGEAKNWIPDLVEKARKLKVNAGHEPGTDVGPVISKDSKKRIHDIIEKSYKEGAKVLLDGRDVVVEKYKNGNFVGPTVISDAKPDMTCYKEEIFGPALVILTVDTLNDAIELINNNPYGNGTAIFTTNGATARKFTHEIDVGQIGINVPIPVPLPMFSFTGSRGSFLGDTNFYGQNGFNFYTQLKTVTSQWRSEDATPEAIQTSFPRIYKSNKMIIGGGRKQETITKNIKREVISPLFMYNSPPDGKLEFDEFASVAIERFSVLQLFENIGARHMKGGNEYLSKLDTELRKSGFLKSILCGAKDTPIDEAELNKDIVSHFILRLAFCQTEELKRWFIQQEVDFFRYKLSRVQNDTAVIEKFLHDNNLVYVPISDQEKETITDGLVDMGSTHNQIKNTHYFKINFIEVLELVKSRRVFLKNGYAFVTISDFGSVLTHVFRTRLSKSLSTLSRHIKEIEEDQRISDLLKILRERDVGDNYSDSATRDHLTAESLDSLSIKSFPMCMRNLHEALKTNHHLRHYGRLQYLLFLKGIGLPLEESLKFWRTEFSRGSIPVDKFEKEYSYNIRHSYGKEGKRTSYTPYSCLKIITSHMPGNNDYHGCPFKHFEREFLRQKLKQYGRTQDETNQIMEYADSNNYQIACQRYFEFSHKTEEIVPINHPNQYFEQSMRLLNGKSHLNRTNQSQSQSIKKEHIKIEMTQ</sequence>
<dbReference type="InterPro" id="IPR016160">
    <property type="entry name" value="Ald_DH_CS_CYS"/>
</dbReference>
<comment type="similarity">
    <text evidence="2">Belongs to the aldehyde dehydrogenase family.</text>
</comment>
<reference evidence="17 18" key="1">
    <citation type="journal article" date="2018" name="Sci. Rep.">
        <title>Genomic signatures of local adaptation to the degree of environmental predictability in rotifers.</title>
        <authorList>
            <person name="Franch-Gras L."/>
            <person name="Hahn C."/>
            <person name="Garcia-Roger E.M."/>
            <person name="Carmona M.J."/>
            <person name="Serra M."/>
            <person name="Gomez A."/>
        </authorList>
    </citation>
    <scope>NUCLEOTIDE SEQUENCE [LARGE SCALE GENOMIC DNA]</scope>
    <source>
        <strain evidence="17">HYR1</strain>
    </source>
</reference>
<accession>A0A3M7T0R2</accession>
<organism evidence="17 18">
    <name type="scientific">Brachionus plicatilis</name>
    <name type="common">Marine rotifer</name>
    <name type="synonym">Brachionus muelleri</name>
    <dbReference type="NCBI Taxonomy" id="10195"/>
    <lineage>
        <taxon>Eukaryota</taxon>
        <taxon>Metazoa</taxon>
        <taxon>Spiralia</taxon>
        <taxon>Gnathifera</taxon>
        <taxon>Rotifera</taxon>
        <taxon>Eurotatoria</taxon>
        <taxon>Monogononta</taxon>
        <taxon>Pseudotrocha</taxon>
        <taxon>Ploima</taxon>
        <taxon>Brachionidae</taxon>
        <taxon>Brachionus</taxon>
    </lineage>
</organism>
<gene>
    <name evidence="17" type="ORF">BpHYR1_052765</name>
</gene>
<keyword evidence="17" id="KW-0808">Transferase</keyword>
<dbReference type="InterPro" id="IPR016161">
    <property type="entry name" value="Ald_DH/histidinol_DH"/>
</dbReference>
<keyword evidence="9" id="KW-0408">Iron</keyword>
<dbReference type="FunFam" id="3.40.605.10:FF:000003">
    <property type="entry name" value="Methylmalonate-semialdehyde dehydrogenase [acylating]"/>
    <property type="match status" value="1"/>
</dbReference>
<dbReference type="NCBIfam" id="TIGR01722">
    <property type="entry name" value="MMSDH"/>
    <property type="match status" value="1"/>
</dbReference>
<evidence type="ECO:0000256" key="1">
    <source>
        <dbReference type="ARBA" id="ARBA00001966"/>
    </source>
</evidence>
<dbReference type="InterPro" id="IPR010061">
    <property type="entry name" value="MeMal-semiAld_DH"/>
</dbReference>
<feature type="region of interest" description="Disordered" evidence="14">
    <location>
        <begin position="989"/>
        <end position="1011"/>
    </location>
</feature>
<evidence type="ECO:0000256" key="4">
    <source>
        <dbReference type="ARBA" id="ARBA00022485"/>
    </source>
</evidence>
<evidence type="ECO:0000313" key="18">
    <source>
        <dbReference type="Proteomes" id="UP000276133"/>
    </source>
</evidence>
<dbReference type="STRING" id="10195.A0A3M7T0R2"/>
<dbReference type="Pfam" id="PF00171">
    <property type="entry name" value="Aldedh"/>
    <property type="match status" value="1"/>
</dbReference>
<keyword evidence="17" id="KW-0548">Nucleotidyltransferase</keyword>
<evidence type="ECO:0000256" key="14">
    <source>
        <dbReference type="SAM" id="MobiDB-lite"/>
    </source>
</evidence>
<evidence type="ECO:0000313" key="17">
    <source>
        <dbReference type="EMBL" id="RNA41653.1"/>
    </source>
</evidence>
<dbReference type="CDD" id="cd07322">
    <property type="entry name" value="PriL_PriS_Eukaryotic"/>
    <property type="match status" value="1"/>
</dbReference>
<dbReference type="Gene3D" id="3.40.605.10">
    <property type="entry name" value="Aldehyde Dehydrogenase, Chain A, domain 1"/>
    <property type="match status" value="1"/>
</dbReference>
<evidence type="ECO:0000256" key="9">
    <source>
        <dbReference type="ARBA" id="ARBA00023004"/>
    </source>
</evidence>
<feature type="compositionally biased region" description="Polar residues" evidence="14">
    <location>
        <begin position="990"/>
        <end position="999"/>
    </location>
</feature>
<dbReference type="InterPro" id="IPR015590">
    <property type="entry name" value="Aldehyde_DH_dom"/>
</dbReference>
<evidence type="ECO:0000256" key="5">
    <source>
        <dbReference type="ARBA" id="ARBA00022515"/>
    </source>
</evidence>
<evidence type="ECO:0000256" key="8">
    <source>
        <dbReference type="ARBA" id="ARBA00023002"/>
    </source>
</evidence>
<keyword evidence="10" id="KW-0411">Iron-sulfur</keyword>
<dbReference type="AlphaFoldDB" id="A0A3M7T0R2"/>
<dbReference type="FunFam" id="3.40.309.10:FF:000002">
    <property type="entry name" value="Methylmalonate-semialdehyde dehydrogenase (Acylating)"/>
    <property type="match status" value="1"/>
</dbReference>
<dbReference type="GO" id="GO:0006574">
    <property type="term" value="P:L-valine catabolic process"/>
    <property type="evidence" value="ECO:0007669"/>
    <property type="project" value="TreeGrafter"/>
</dbReference>
<comment type="catalytic activity">
    <reaction evidence="13">
        <text>3-oxopropanoate + NAD(+) + CoA + H2O = hydrogencarbonate + acetyl-CoA + NADH + H(+)</text>
        <dbReference type="Rhea" id="RHEA:76615"/>
        <dbReference type="ChEBI" id="CHEBI:15377"/>
        <dbReference type="ChEBI" id="CHEBI:15378"/>
        <dbReference type="ChEBI" id="CHEBI:17544"/>
        <dbReference type="ChEBI" id="CHEBI:33190"/>
        <dbReference type="ChEBI" id="CHEBI:57287"/>
        <dbReference type="ChEBI" id="CHEBI:57288"/>
        <dbReference type="ChEBI" id="CHEBI:57540"/>
        <dbReference type="ChEBI" id="CHEBI:57945"/>
        <dbReference type="EC" id="1.2.1.27"/>
    </reaction>
    <physiologicalReaction direction="left-to-right" evidence="13">
        <dbReference type="Rhea" id="RHEA:76616"/>
    </physiologicalReaction>
</comment>
<comment type="catalytic activity">
    <reaction evidence="12">
        <text>2-methyl-3-oxopropanoate + NAD(+) + CoA + H2O = propanoyl-CoA + hydrogencarbonate + NADH + H(+)</text>
        <dbReference type="Rhea" id="RHEA:20804"/>
        <dbReference type="ChEBI" id="CHEBI:15377"/>
        <dbReference type="ChEBI" id="CHEBI:15378"/>
        <dbReference type="ChEBI" id="CHEBI:17544"/>
        <dbReference type="ChEBI" id="CHEBI:57287"/>
        <dbReference type="ChEBI" id="CHEBI:57392"/>
        <dbReference type="ChEBI" id="CHEBI:57540"/>
        <dbReference type="ChEBI" id="CHEBI:57700"/>
        <dbReference type="ChEBI" id="CHEBI:57945"/>
        <dbReference type="EC" id="1.2.1.27"/>
    </reaction>
    <physiologicalReaction direction="left-to-right" evidence="12">
        <dbReference type="Rhea" id="RHEA:20805"/>
    </physiologicalReaction>
</comment>
<dbReference type="GO" id="GO:0004491">
    <property type="term" value="F:methylmalonate-semialdehyde dehydrogenase (acylating, NAD) activity"/>
    <property type="evidence" value="ECO:0007669"/>
    <property type="project" value="UniProtKB-EC"/>
</dbReference>
<evidence type="ECO:0000256" key="13">
    <source>
        <dbReference type="ARBA" id="ARBA00048821"/>
    </source>
</evidence>
<evidence type="ECO:0000256" key="12">
    <source>
        <dbReference type="ARBA" id="ARBA00047644"/>
    </source>
</evidence>